<dbReference type="FunFam" id="1.20.140.40:FF:000001">
    <property type="entry name" value="Pectinesterase"/>
    <property type="match status" value="1"/>
</dbReference>
<dbReference type="GO" id="GO:0042545">
    <property type="term" value="P:cell wall modification"/>
    <property type="evidence" value="ECO:0007669"/>
    <property type="project" value="UniProtKB-UniRule"/>
</dbReference>
<proteinExistence type="inferred from homology"/>
<protein>
    <recommendedName>
        <fullName evidence="6">Pectinesterase</fullName>
        <ecNumber evidence="6">3.1.1.11</ecNumber>
    </recommendedName>
</protein>
<dbReference type="Pfam" id="PF01095">
    <property type="entry name" value="Pectinesterase"/>
    <property type="match status" value="1"/>
</dbReference>
<dbReference type="EMBL" id="AWWV01015159">
    <property type="protein sequence ID" value="OMO53613.1"/>
    <property type="molecule type" value="Genomic_DNA"/>
</dbReference>
<feature type="chain" id="PRO_5011830172" description="Pectinesterase" evidence="6">
    <location>
        <begin position="21"/>
        <end position="345"/>
    </location>
</feature>
<dbReference type="InterPro" id="IPR012334">
    <property type="entry name" value="Pectin_lyas_fold"/>
</dbReference>
<comment type="subcellular location">
    <subcellularLocation>
        <location evidence="6">Secreted</location>
        <location evidence="6">Cell wall</location>
    </subcellularLocation>
</comment>
<keyword evidence="6" id="KW-0961">Cell wall biogenesis/degradation</keyword>
<dbReference type="SMART" id="SM00856">
    <property type="entry name" value="PMEI"/>
    <property type="match status" value="1"/>
</dbReference>
<organism evidence="8 9">
    <name type="scientific">Corchorus capsularis</name>
    <name type="common">Jute</name>
    <dbReference type="NCBI Taxonomy" id="210143"/>
    <lineage>
        <taxon>Eukaryota</taxon>
        <taxon>Viridiplantae</taxon>
        <taxon>Streptophyta</taxon>
        <taxon>Embryophyta</taxon>
        <taxon>Tracheophyta</taxon>
        <taxon>Spermatophyta</taxon>
        <taxon>Magnoliopsida</taxon>
        <taxon>eudicotyledons</taxon>
        <taxon>Gunneridae</taxon>
        <taxon>Pentapetalae</taxon>
        <taxon>rosids</taxon>
        <taxon>malvids</taxon>
        <taxon>Malvales</taxon>
        <taxon>Malvaceae</taxon>
        <taxon>Grewioideae</taxon>
        <taxon>Apeibeae</taxon>
        <taxon>Corchorus</taxon>
    </lineage>
</organism>
<keyword evidence="6" id="KW-0964">Secreted</keyword>
<keyword evidence="5 6" id="KW-0063">Aspartyl esterase</keyword>
<evidence type="ECO:0000256" key="4">
    <source>
        <dbReference type="ARBA" id="ARBA00022801"/>
    </source>
</evidence>
<gene>
    <name evidence="8" type="ORF">CCACVL1_28502</name>
</gene>
<dbReference type="Gene3D" id="2.160.20.10">
    <property type="entry name" value="Single-stranded right-handed beta-helix, Pectin lyase-like"/>
    <property type="match status" value="1"/>
</dbReference>
<evidence type="ECO:0000256" key="3">
    <source>
        <dbReference type="ARBA" id="ARBA00007786"/>
    </source>
</evidence>
<evidence type="ECO:0000313" key="9">
    <source>
        <dbReference type="Proteomes" id="UP000188268"/>
    </source>
</evidence>
<dbReference type="PANTHER" id="PTHR31707">
    <property type="entry name" value="PECTINESTERASE"/>
    <property type="match status" value="1"/>
</dbReference>
<dbReference type="NCBIfam" id="TIGR01614">
    <property type="entry name" value="PME_inhib"/>
    <property type="match status" value="1"/>
</dbReference>
<reference evidence="8 9" key="1">
    <citation type="submission" date="2013-09" db="EMBL/GenBank/DDBJ databases">
        <title>Corchorus capsularis genome sequencing.</title>
        <authorList>
            <person name="Alam M."/>
            <person name="Haque M.S."/>
            <person name="Islam M.S."/>
            <person name="Emdad E.M."/>
            <person name="Islam M.M."/>
            <person name="Ahmed B."/>
            <person name="Halim A."/>
            <person name="Hossen Q.M.M."/>
            <person name="Hossain M.Z."/>
            <person name="Ahmed R."/>
            <person name="Khan M.M."/>
            <person name="Islam R."/>
            <person name="Rashid M.M."/>
            <person name="Khan S.A."/>
            <person name="Rahman M.S."/>
            <person name="Alam M."/>
        </authorList>
    </citation>
    <scope>NUCLEOTIDE SEQUENCE [LARGE SCALE GENOMIC DNA]</scope>
    <source>
        <strain evidence="9">cv. CVL-1</strain>
        <tissue evidence="8">Whole seedling</tissue>
    </source>
</reference>
<dbReference type="Proteomes" id="UP000188268">
    <property type="component" value="Unassembled WGS sequence"/>
</dbReference>
<name>A0A1R3G6A3_COCAP</name>
<feature type="domain" description="Pectinesterase inhibitor" evidence="7">
    <location>
        <begin position="44"/>
        <end position="194"/>
    </location>
</feature>
<dbReference type="InterPro" id="IPR000070">
    <property type="entry name" value="Pectinesterase_cat"/>
</dbReference>
<dbReference type="SUPFAM" id="SSF51126">
    <property type="entry name" value="Pectin lyase-like"/>
    <property type="match status" value="1"/>
</dbReference>
<comment type="catalytic activity">
    <reaction evidence="6">
        <text>[(1-&gt;4)-alpha-D-galacturonosyl methyl ester](n) + n H2O = [(1-&gt;4)-alpha-D-galacturonosyl](n) + n methanol + n H(+)</text>
        <dbReference type="Rhea" id="RHEA:22380"/>
        <dbReference type="Rhea" id="RHEA-COMP:14570"/>
        <dbReference type="Rhea" id="RHEA-COMP:14573"/>
        <dbReference type="ChEBI" id="CHEBI:15377"/>
        <dbReference type="ChEBI" id="CHEBI:15378"/>
        <dbReference type="ChEBI" id="CHEBI:17790"/>
        <dbReference type="ChEBI" id="CHEBI:140522"/>
        <dbReference type="ChEBI" id="CHEBI:140523"/>
        <dbReference type="EC" id="3.1.1.11"/>
    </reaction>
</comment>
<dbReference type="CDD" id="cd15798">
    <property type="entry name" value="PMEI-like_3"/>
    <property type="match status" value="1"/>
</dbReference>
<dbReference type="Pfam" id="PF04043">
    <property type="entry name" value="PMEI"/>
    <property type="match status" value="1"/>
</dbReference>
<comment type="similarity">
    <text evidence="2">In the N-terminal section; belongs to the PMEI family.</text>
</comment>
<sequence length="345" mass="37340">MGKVAVVSVCSVFLVAMVVAVAVGVSRRNGGKGAGEAEPTGISTSTKAVKAICQPTDYRETCEKSLANANSTDPKELIKVGFQAAMDEIKAVVANSTTLKDLAKDPMARQALDQCKELMDYAIDDLKRSFTQLGEFDISKIGEYAMNLKIWLGGSLTYQQTCLDGFVNTTGEAGAKMREFLKTSQELTSNGLAMVDQFSEVLNKLNIPNMPHIDTTPNERRLLQADGSPVWVAQEQQAQIAQATANGPQQPNVVVALDGSAKYKSINEALKEVPKNNPTLFKVYIKAGIYKEQVNIAKHMTNVMFIGDGPTKTTITGSLNYVDGVGTYRTATVGKYSFCILIIFK</sequence>
<dbReference type="GO" id="GO:0030599">
    <property type="term" value="F:pectinesterase activity"/>
    <property type="evidence" value="ECO:0007669"/>
    <property type="project" value="UniProtKB-UniRule"/>
</dbReference>
<dbReference type="SUPFAM" id="SSF101148">
    <property type="entry name" value="Plant invertase/pectin methylesterase inhibitor"/>
    <property type="match status" value="1"/>
</dbReference>
<feature type="signal peptide" evidence="6">
    <location>
        <begin position="1"/>
        <end position="20"/>
    </location>
</feature>
<dbReference type="UniPathway" id="UPA00545">
    <property type="reaction ID" value="UER00823"/>
</dbReference>
<dbReference type="GO" id="GO:0045490">
    <property type="term" value="P:pectin catabolic process"/>
    <property type="evidence" value="ECO:0007669"/>
    <property type="project" value="UniProtKB-UniRule"/>
</dbReference>
<dbReference type="OrthoDB" id="2019149at2759"/>
<comment type="pathway">
    <text evidence="1 6">Glycan metabolism; pectin degradation; 2-dehydro-3-deoxy-D-gluconate from pectin: step 1/5.</text>
</comment>
<accession>A0A1R3G6A3</accession>
<keyword evidence="6" id="KW-0134">Cell wall</keyword>
<dbReference type="OMA" id="GMFRTIM"/>
<comment type="caution">
    <text evidence="8">The sequence shown here is derived from an EMBL/GenBank/DDBJ whole genome shotgun (WGS) entry which is preliminary data.</text>
</comment>
<dbReference type="InterPro" id="IPR018040">
    <property type="entry name" value="Pectinesterase_Tyr_AS"/>
</dbReference>
<dbReference type="AlphaFoldDB" id="A0A1R3G6A3"/>
<keyword evidence="6" id="KW-0732">Signal</keyword>
<comment type="function">
    <text evidence="6">Acts in the modification of cell walls via demethylesterification of cell wall pectin.</text>
</comment>
<dbReference type="Gramene" id="OMO53613">
    <property type="protein sequence ID" value="OMO53613"/>
    <property type="gene ID" value="CCACVL1_28502"/>
</dbReference>
<evidence type="ECO:0000256" key="2">
    <source>
        <dbReference type="ARBA" id="ARBA00006027"/>
    </source>
</evidence>
<evidence type="ECO:0000256" key="6">
    <source>
        <dbReference type="RuleBase" id="RU000589"/>
    </source>
</evidence>
<evidence type="ECO:0000256" key="1">
    <source>
        <dbReference type="ARBA" id="ARBA00005184"/>
    </source>
</evidence>
<dbReference type="GO" id="GO:0004857">
    <property type="term" value="F:enzyme inhibitor activity"/>
    <property type="evidence" value="ECO:0007669"/>
    <property type="project" value="InterPro"/>
</dbReference>
<dbReference type="Gene3D" id="1.20.140.40">
    <property type="entry name" value="Invertase/pectin methylesterase inhibitor family protein"/>
    <property type="match status" value="1"/>
</dbReference>
<evidence type="ECO:0000256" key="5">
    <source>
        <dbReference type="ARBA" id="ARBA00023085"/>
    </source>
</evidence>
<dbReference type="PROSITE" id="PS00800">
    <property type="entry name" value="PECTINESTERASE_1"/>
    <property type="match status" value="1"/>
</dbReference>
<keyword evidence="9" id="KW-1185">Reference proteome</keyword>
<evidence type="ECO:0000313" key="8">
    <source>
        <dbReference type="EMBL" id="OMO53613.1"/>
    </source>
</evidence>
<evidence type="ECO:0000259" key="7">
    <source>
        <dbReference type="SMART" id="SM00856"/>
    </source>
</evidence>
<dbReference type="InterPro" id="IPR035513">
    <property type="entry name" value="Invertase/methylesterase_inhib"/>
</dbReference>
<keyword evidence="4 6" id="KW-0378">Hydrolase</keyword>
<dbReference type="EC" id="3.1.1.11" evidence="6"/>
<dbReference type="InterPro" id="IPR011050">
    <property type="entry name" value="Pectin_lyase_fold/virulence"/>
</dbReference>
<comment type="similarity">
    <text evidence="3">In the C-terminal section; belongs to the pectinesterase family.</text>
</comment>
<dbReference type="InterPro" id="IPR006501">
    <property type="entry name" value="Pectinesterase_inhib_dom"/>
</dbReference>